<dbReference type="Gene3D" id="3.30.1150.10">
    <property type="match status" value="1"/>
</dbReference>
<keyword evidence="2" id="KW-0812">Transmembrane</keyword>
<evidence type="ECO:0000256" key="2">
    <source>
        <dbReference type="SAM" id="Phobius"/>
    </source>
</evidence>
<evidence type="ECO:0000313" key="5">
    <source>
        <dbReference type="Proteomes" id="UP001568894"/>
    </source>
</evidence>
<dbReference type="Proteomes" id="UP001568894">
    <property type="component" value="Unassembled WGS sequence"/>
</dbReference>
<dbReference type="RefSeq" id="WP_371568109.1">
    <property type="nucleotide sequence ID" value="NZ_JASMRN010000002.1"/>
</dbReference>
<feature type="region of interest" description="Disordered" evidence="1">
    <location>
        <begin position="112"/>
        <end position="161"/>
    </location>
</feature>
<feature type="transmembrane region" description="Helical" evidence="2">
    <location>
        <begin position="12"/>
        <end position="32"/>
    </location>
</feature>
<feature type="domain" description="TonB C-terminal" evidence="3">
    <location>
        <begin position="198"/>
        <end position="267"/>
    </location>
</feature>
<comment type="caution">
    <text evidence="4">The sequence shown here is derived from an EMBL/GenBank/DDBJ whole genome shotgun (WGS) entry which is preliminary data.</text>
</comment>
<gene>
    <name evidence="4" type="ORF">QO192_03725</name>
</gene>
<reference evidence="4 5" key="1">
    <citation type="submission" date="2023-05" db="EMBL/GenBank/DDBJ databases">
        <title>Adaptations of aquatic viruses from atmosphere-close ecosystems of the Central Arctic Ocean.</title>
        <authorList>
            <person name="Rahlff J."/>
            <person name="Holmfeldt K."/>
        </authorList>
    </citation>
    <scope>NUCLEOTIDE SEQUENCE [LARGE SCALE GENOMIC DNA]</scope>
    <source>
        <strain evidence="4 5">Arc14</strain>
    </source>
</reference>
<evidence type="ECO:0000313" key="4">
    <source>
        <dbReference type="EMBL" id="MEZ7514389.1"/>
    </source>
</evidence>
<accession>A0ABV4K9R6</accession>
<evidence type="ECO:0000259" key="3">
    <source>
        <dbReference type="Pfam" id="PF03544"/>
    </source>
</evidence>
<protein>
    <submittedName>
        <fullName evidence="4">Energy transducer TonB</fullName>
    </submittedName>
</protein>
<proteinExistence type="predicted"/>
<feature type="compositionally biased region" description="Low complexity" evidence="1">
    <location>
        <begin position="64"/>
        <end position="76"/>
    </location>
</feature>
<keyword evidence="2" id="KW-1133">Transmembrane helix</keyword>
<keyword evidence="2" id="KW-0472">Membrane</keyword>
<keyword evidence="5" id="KW-1185">Reference proteome</keyword>
<dbReference type="SUPFAM" id="SSF74653">
    <property type="entry name" value="TolA/TonB C-terminal domain"/>
    <property type="match status" value="1"/>
</dbReference>
<feature type="region of interest" description="Disordered" evidence="1">
    <location>
        <begin position="55"/>
        <end position="79"/>
    </location>
</feature>
<dbReference type="EMBL" id="JASMRN010000002">
    <property type="protein sequence ID" value="MEZ7514389.1"/>
    <property type="molecule type" value="Genomic_DNA"/>
</dbReference>
<sequence>MKYFKTEEEKKSLAITTVLFVIMFILFFYLGLTYLDPPPENGIAINFGTTEFGTGDKQPTEAIASAPQPTTAQEATASDDEVLAQDIEEAPVMKQVKKTQPTKTTVKEVIKEAVKPQPKQSPQPSKSTSDALSSLINGPKSDGRATGGEGNDTKPGDKGSISGNPYANSYYGSGGGSGSAGGWGLNGRTISSRGKEVQKCNEFGTVVVQITVNRSGNVVNAKYTKGTTNTNPCLVEPALATARKYKWQADANAPETQIGFITVNFKLGE</sequence>
<dbReference type="Pfam" id="PF03544">
    <property type="entry name" value="TonB_C"/>
    <property type="match status" value="1"/>
</dbReference>
<evidence type="ECO:0000256" key="1">
    <source>
        <dbReference type="SAM" id="MobiDB-lite"/>
    </source>
</evidence>
<organism evidence="4 5">
    <name type="scientific">Flavobacterium frigidarium</name>
    <dbReference type="NCBI Taxonomy" id="99286"/>
    <lineage>
        <taxon>Bacteria</taxon>
        <taxon>Pseudomonadati</taxon>
        <taxon>Bacteroidota</taxon>
        <taxon>Flavobacteriia</taxon>
        <taxon>Flavobacteriales</taxon>
        <taxon>Flavobacteriaceae</taxon>
        <taxon>Flavobacterium</taxon>
    </lineage>
</organism>
<feature type="compositionally biased region" description="Low complexity" evidence="1">
    <location>
        <begin position="115"/>
        <end position="127"/>
    </location>
</feature>
<dbReference type="InterPro" id="IPR037682">
    <property type="entry name" value="TonB_C"/>
</dbReference>
<name>A0ABV4K9R6_9FLAO</name>